<protein>
    <submittedName>
        <fullName evidence="1">Uncharacterized protein</fullName>
    </submittedName>
</protein>
<proteinExistence type="predicted"/>
<reference evidence="1" key="1">
    <citation type="submission" date="2014-05" db="EMBL/GenBank/DDBJ databases">
        <authorList>
            <person name="Chronopoulou M."/>
        </authorList>
    </citation>
    <scope>NUCLEOTIDE SEQUENCE</scope>
    <source>
        <tissue evidence="1">Whole organism</tissue>
    </source>
</reference>
<dbReference type="EMBL" id="HACA01023035">
    <property type="protein sequence ID" value="CDW40396.1"/>
    <property type="molecule type" value="Transcribed_RNA"/>
</dbReference>
<sequence>GAPRLSGDLPSAPPAPVPPLALQCVVSAGLETTLLHFDLTIMYSVWIFCTNRDASLYLSSSLFVIHTMSVSKTSRYIDHFRLINCHAVADHFRLINCHAVALF</sequence>
<name>A0A0K2URP4_LEPSM</name>
<accession>A0A0K2URP4</accession>
<evidence type="ECO:0000313" key="1">
    <source>
        <dbReference type="EMBL" id="CDW40396.1"/>
    </source>
</evidence>
<feature type="non-terminal residue" evidence="1">
    <location>
        <position position="1"/>
    </location>
</feature>
<dbReference type="AlphaFoldDB" id="A0A0K2URP4"/>
<organism evidence="1">
    <name type="scientific">Lepeophtheirus salmonis</name>
    <name type="common">Salmon louse</name>
    <name type="synonym">Caligus salmonis</name>
    <dbReference type="NCBI Taxonomy" id="72036"/>
    <lineage>
        <taxon>Eukaryota</taxon>
        <taxon>Metazoa</taxon>
        <taxon>Ecdysozoa</taxon>
        <taxon>Arthropoda</taxon>
        <taxon>Crustacea</taxon>
        <taxon>Multicrustacea</taxon>
        <taxon>Hexanauplia</taxon>
        <taxon>Copepoda</taxon>
        <taxon>Siphonostomatoida</taxon>
        <taxon>Caligidae</taxon>
        <taxon>Lepeophtheirus</taxon>
    </lineage>
</organism>